<proteinExistence type="predicted"/>
<accession>A0ABR6DT02</accession>
<evidence type="ECO:0000313" key="2">
    <source>
        <dbReference type="Proteomes" id="UP000555003"/>
    </source>
</evidence>
<dbReference type="RefSeq" id="WP_182494265.1">
    <property type="nucleotide sequence ID" value="NZ_JACJIS010000003.1"/>
</dbReference>
<sequence length="258" mass="30589">MKPQDLIDGILLEFYKKYNVRHKTQSNQLLNLSRYFNFRLKLIEIKPRKVHVAKECITKIFLSEHKNDILLLIDKIKKGFDINPYQSKQSFNVDYHDMMFNDWGIHHLHLNHNKEKAKDYFNKRTGDLLIIKFDKDNAYVITIKHHHDKNVWSDTDTIRSIRDNWNYLLKPFEVGNGNWNPKLKDSEIAIMRNKGYTFPINVDDKTYLMLGHGYASSGDNIAAGTLAGNVYRWIGENLELFNKDKEYFKVLLKKKMHL</sequence>
<dbReference type="EMBL" id="JACJIS010000003">
    <property type="protein sequence ID" value="MBA9074820.1"/>
    <property type="molecule type" value="Genomic_DNA"/>
</dbReference>
<comment type="caution">
    <text evidence="1">The sequence shown here is derived from an EMBL/GenBank/DDBJ whole genome shotgun (WGS) entry which is preliminary data.</text>
</comment>
<dbReference type="Proteomes" id="UP000555003">
    <property type="component" value="Unassembled WGS sequence"/>
</dbReference>
<gene>
    <name evidence="1" type="ORF">GGR22_002993</name>
</gene>
<keyword evidence="2" id="KW-1185">Reference proteome</keyword>
<reference evidence="1 2" key="1">
    <citation type="submission" date="2020-08" db="EMBL/GenBank/DDBJ databases">
        <title>Genomic Encyclopedia of Type Strains, Phase IV (KMG-IV): sequencing the most valuable type-strain genomes for metagenomic binning, comparative biology and taxonomic classification.</title>
        <authorList>
            <person name="Goeker M."/>
        </authorList>
    </citation>
    <scope>NUCLEOTIDE SEQUENCE [LARGE SCALE GENOMIC DNA]</scope>
    <source>
        <strain evidence="1 2">DSM 100397</strain>
    </source>
</reference>
<name>A0ABR6DT02_9FLAO</name>
<organism evidence="1 2">
    <name type="scientific">Flavobacterium gossypii</name>
    <dbReference type="NCBI Taxonomy" id="1646119"/>
    <lineage>
        <taxon>Bacteria</taxon>
        <taxon>Pseudomonadati</taxon>
        <taxon>Bacteroidota</taxon>
        <taxon>Flavobacteriia</taxon>
        <taxon>Flavobacteriales</taxon>
        <taxon>Flavobacteriaceae</taxon>
        <taxon>Flavobacterium</taxon>
    </lineage>
</organism>
<evidence type="ECO:0000313" key="1">
    <source>
        <dbReference type="EMBL" id="MBA9074820.1"/>
    </source>
</evidence>
<protein>
    <submittedName>
        <fullName evidence="1">Uncharacterized protein</fullName>
    </submittedName>
</protein>